<proteinExistence type="inferred from homology"/>
<dbReference type="InterPro" id="IPR016156">
    <property type="entry name" value="FAD/NAD-linked_Rdtase_dimer_sf"/>
</dbReference>
<dbReference type="SUPFAM" id="SSF51905">
    <property type="entry name" value="FAD/NAD(P)-binding domain"/>
    <property type="match status" value="1"/>
</dbReference>
<dbReference type="InterPro" id="IPR001100">
    <property type="entry name" value="Pyr_nuc-diS_OxRdtase"/>
</dbReference>
<dbReference type="InterPro" id="IPR004099">
    <property type="entry name" value="Pyr_nucl-diS_OxRdtase_dimer"/>
</dbReference>
<evidence type="ECO:0000256" key="3">
    <source>
        <dbReference type="ARBA" id="ARBA00022827"/>
    </source>
</evidence>
<dbReference type="InterPro" id="IPR023753">
    <property type="entry name" value="FAD/NAD-binding_dom"/>
</dbReference>
<dbReference type="Gene3D" id="3.30.390.30">
    <property type="match status" value="1"/>
</dbReference>
<comment type="caution">
    <text evidence="8">The sequence shown here is derived from an EMBL/GenBank/DDBJ whole genome shotgun (WGS) entry which is preliminary data.</text>
</comment>
<keyword evidence="4" id="KW-0547">Nucleotide-binding</keyword>
<dbReference type="Pfam" id="PF02852">
    <property type="entry name" value="Pyr_redox_dim"/>
    <property type="match status" value="1"/>
</dbReference>
<keyword evidence="9" id="KW-1185">Reference proteome</keyword>
<dbReference type="InterPro" id="IPR036188">
    <property type="entry name" value="FAD/NAD-bd_sf"/>
</dbReference>
<gene>
    <name evidence="8" type="ORF">CJ305_01565</name>
</gene>
<dbReference type="GO" id="GO:0000166">
    <property type="term" value="F:nucleotide binding"/>
    <property type="evidence" value="ECO:0007669"/>
    <property type="project" value="UniProtKB-KW"/>
</dbReference>
<feature type="binding site" evidence="4">
    <location>
        <begin position="173"/>
        <end position="180"/>
    </location>
    <ligand>
        <name>NAD(+)</name>
        <dbReference type="ChEBI" id="CHEBI:57540"/>
    </ligand>
</feature>
<organism evidence="8 9">
    <name type="scientific">Leeuwenhoekiella nanhaiensis</name>
    <dbReference type="NCBI Taxonomy" id="1655491"/>
    <lineage>
        <taxon>Bacteria</taxon>
        <taxon>Pseudomonadati</taxon>
        <taxon>Bacteroidota</taxon>
        <taxon>Flavobacteriia</taxon>
        <taxon>Flavobacteriales</taxon>
        <taxon>Flavobacteriaceae</taxon>
        <taxon>Leeuwenhoekiella</taxon>
    </lineage>
</organism>
<dbReference type="PRINTS" id="PR00411">
    <property type="entry name" value="PNDRDTASEI"/>
</dbReference>
<sequence>MGIEHYDLFIIGTGNAGKHVAYDAVDAGLRVAIADNREYGGTCANRGCDPKKVLVGITEVLERSIDMQGKGVCDLPRIDWKDLIAFKKTFTEAVPFTTERKLEDLGIKLYHQSPKFLGENTLSVEGKTVTADKIVIATGNIPLELKIPGREHLLISDDFLELEELPESMIFIGAGYIGMEFAHIAARCGVDVTLVDVNERILSNFDKGLALYLQENSEQLGIKFIFNARAVGVEKLRKNHRVTLEVDGKEQEIKAELVFNTAGRVPAVADLDLEKGNVAYTPKGVTVNEYTQSTTNPNVYACGDVANTGELPLTPIAHQEARITAKNILKGKNYMKLDVPPTPSVVFTQPQLAMVGMNEKQAREAGYDFVVNEQNVPDWYNSKRMNQNCYAYKTLVDKETGYILGAHLLSWDAAETINMFVMAMCGRLDVNTLKGMVFTYPSWASDIKSMI</sequence>
<evidence type="ECO:0000259" key="6">
    <source>
        <dbReference type="Pfam" id="PF02852"/>
    </source>
</evidence>
<keyword evidence="4" id="KW-0520">NAD</keyword>
<dbReference type="GO" id="GO:0016491">
    <property type="term" value="F:oxidoreductase activity"/>
    <property type="evidence" value="ECO:0007669"/>
    <property type="project" value="InterPro"/>
</dbReference>
<feature type="disulfide bond" description="Redox-active" evidence="5">
    <location>
        <begin position="43"/>
        <end position="48"/>
    </location>
</feature>
<protein>
    <submittedName>
        <fullName evidence="8">Pyridine nucleotide-disulfide oxidoreductase</fullName>
    </submittedName>
</protein>
<dbReference type="EMBL" id="NQXA01000001">
    <property type="protein sequence ID" value="PHQ30942.1"/>
    <property type="molecule type" value="Genomic_DNA"/>
</dbReference>
<dbReference type="Proteomes" id="UP000229433">
    <property type="component" value="Unassembled WGS sequence"/>
</dbReference>
<name>A0A2G1VVY8_9FLAO</name>
<evidence type="ECO:0000256" key="4">
    <source>
        <dbReference type="PIRSR" id="PIRSR000350-3"/>
    </source>
</evidence>
<dbReference type="PANTHER" id="PTHR43014">
    <property type="entry name" value="MERCURIC REDUCTASE"/>
    <property type="match status" value="1"/>
</dbReference>
<dbReference type="Pfam" id="PF07992">
    <property type="entry name" value="Pyr_redox_2"/>
    <property type="match status" value="1"/>
</dbReference>
<keyword evidence="3 4" id="KW-0274">FAD</keyword>
<reference evidence="8 9" key="1">
    <citation type="submission" date="2017-08" db="EMBL/GenBank/DDBJ databases">
        <title>The whole genome shortgun sequences of strain Leeuwenhoekiella nanhaiensis G18 from the South China Sea.</title>
        <authorList>
            <person name="Liu Q."/>
        </authorList>
    </citation>
    <scope>NUCLEOTIDE SEQUENCE [LARGE SCALE GENOMIC DNA]</scope>
    <source>
        <strain evidence="8 9">G18</strain>
    </source>
</reference>
<evidence type="ECO:0000313" key="9">
    <source>
        <dbReference type="Proteomes" id="UP000229433"/>
    </source>
</evidence>
<feature type="binding site" evidence="4">
    <location>
        <position position="52"/>
    </location>
    <ligand>
        <name>FAD</name>
        <dbReference type="ChEBI" id="CHEBI:57692"/>
    </ligand>
</feature>
<feature type="binding site" evidence="4">
    <location>
        <position position="263"/>
    </location>
    <ligand>
        <name>NAD(+)</name>
        <dbReference type="ChEBI" id="CHEBI:57540"/>
    </ligand>
</feature>
<dbReference type="OrthoDB" id="9800167at2"/>
<evidence type="ECO:0000313" key="8">
    <source>
        <dbReference type="EMBL" id="PHQ30942.1"/>
    </source>
</evidence>
<dbReference type="PRINTS" id="PR00368">
    <property type="entry name" value="FADPNR"/>
</dbReference>
<evidence type="ECO:0000256" key="2">
    <source>
        <dbReference type="ARBA" id="ARBA00022630"/>
    </source>
</evidence>
<dbReference type="AlphaFoldDB" id="A0A2G1VVY8"/>
<keyword evidence="2" id="KW-0285">Flavoprotein</keyword>
<dbReference type="Gene3D" id="3.50.50.60">
    <property type="entry name" value="FAD/NAD(P)-binding domain"/>
    <property type="match status" value="2"/>
</dbReference>
<dbReference type="PIRSF" id="PIRSF000350">
    <property type="entry name" value="Mercury_reductase_MerA"/>
    <property type="match status" value="1"/>
</dbReference>
<evidence type="ECO:0000259" key="7">
    <source>
        <dbReference type="Pfam" id="PF07992"/>
    </source>
</evidence>
<comment type="similarity">
    <text evidence="1">Belongs to the class-I pyridine nucleotide-disulfide oxidoreductase family.</text>
</comment>
<evidence type="ECO:0000256" key="1">
    <source>
        <dbReference type="ARBA" id="ARBA00007532"/>
    </source>
</evidence>
<dbReference type="RefSeq" id="WP_099644481.1">
    <property type="nucleotide sequence ID" value="NZ_KZ319287.1"/>
</dbReference>
<feature type="binding site" evidence="4">
    <location>
        <position position="304"/>
    </location>
    <ligand>
        <name>FAD</name>
        <dbReference type="ChEBI" id="CHEBI:57692"/>
    </ligand>
</feature>
<accession>A0A2G1VVY8</accession>
<feature type="domain" description="Pyridine nucleotide-disulphide oxidoreductase dimerisation" evidence="6">
    <location>
        <begin position="342"/>
        <end position="449"/>
    </location>
</feature>
<evidence type="ECO:0000256" key="5">
    <source>
        <dbReference type="PIRSR" id="PIRSR000350-4"/>
    </source>
</evidence>
<feature type="domain" description="FAD/NAD(P)-binding" evidence="7">
    <location>
        <begin position="6"/>
        <end position="321"/>
    </location>
</feature>
<comment type="cofactor">
    <cofactor evidence="4">
        <name>FAD</name>
        <dbReference type="ChEBI" id="CHEBI:57692"/>
    </cofactor>
    <text evidence="4">Binds 1 FAD per subunit.</text>
</comment>
<dbReference type="SUPFAM" id="SSF55424">
    <property type="entry name" value="FAD/NAD-linked reductases, dimerisation (C-terminal) domain"/>
    <property type="match status" value="1"/>
</dbReference>
<dbReference type="PANTHER" id="PTHR43014:SF5">
    <property type="entry name" value="GLUTATHIONE REDUCTASE (NADPH)"/>
    <property type="match status" value="1"/>
</dbReference>